<evidence type="ECO:0000313" key="3">
    <source>
        <dbReference type="Proteomes" id="UP001221142"/>
    </source>
</evidence>
<proteinExistence type="predicted"/>
<dbReference type="AlphaFoldDB" id="A0AAD7B4M3"/>
<dbReference type="EMBL" id="JARKIF010000035">
    <property type="protein sequence ID" value="KAJ7610500.1"/>
    <property type="molecule type" value="Genomic_DNA"/>
</dbReference>
<sequence length="263" mass="28844">MSKTLYVFGYSLWTTAAKIAVMELGYPEGEITLKNNPNGTAPTLEADGKVYTSTADVISYLVQNAPRKTSREATNAIIEAIHDDEYDPNFLSLGARNETELTKKADGIPGMLLTNRQVALEKYAADPAAATYMPFYESRIKTNGAMLAIYQHTAPPAASAAFFAKSEAHWTSVRRAVFEVFPASIPASGFIGGTDSPGEEDFHMIAYLTRLAFVVGAKSTSGDDALSAFEAAYGEPLPEKMVDYWKAWVERKSWRRAYAETLH</sequence>
<dbReference type="Pfam" id="PF13417">
    <property type="entry name" value="GST_N_3"/>
    <property type="match status" value="1"/>
</dbReference>
<reference evidence="2" key="1">
    <citation type="submission" date="2023-03" db="EMBL/GenBank/DDBJ databases">
        <title>Massive genome expansion in bonnet fungi (Mycena s.s.) driven by repeated elements and novel gene families across ecological guilds.</title>
        <authorList>
            <consortium name="Lawrence Berkeley National Laboratory"/>
            <person name="Harder C.B."/>
            <person name="Miyauchi S."/>
            <person name="Viragh M."/>
            <person name="Kuo A."/>
            <person name="Thoen E."/>
            <person name="Andreopoulos B."/>
            <person name="Lu D."/>
            <person name="Skrede I."/>
            <person name="Drula E."/>
            <person name="Henrissat B."/>
            <person name="Morin E."/>
            <person name="Kohler A."/>
            <person name="Barry K."/>
            <person name="LaButti K."/>
            <person name="Morin E."/>
            <person name="Salamov A."/>
            <person name="Lipzen A."/>
            <person name="Mereny Z."/>
            <person name="Hegedus B."/>
            <person name="Baldrian P."/>
            <person name="Stursova M."/>
            <person name="Weitz H."/>
            <person name="Taylor A."/>
            <person name="Grigoriev I.V."/>
            <person name="Nagy L.G."/>
            <person name="Martin F."/>
            <person name="Kauserud H."/>
        </authorList>
    </citation>
    <scope>NUCLEOTIDE SEQUENCE</scope>
    <source>
        <strain evidence="2">9284</strain>
    </source>
</reference>
<accession>A0AAD7B4M3</accession>
<evidence type="ECO:0000313" key="2">
    <source>
        <dbReference type="EMBL" id="KAJ7610500.1"/>
    </source>
</evidence>
<evidence type="ECO:0000259" key="1">
    <source>
        <dbReference type="Pfam" id="PF13417"/>
    </source>
</evidence>
<comment type="caution">
    <text evidence="2">The sequence shown here is derived from an EMBL/GenBank/DDBJ whole genome shotgun (WGS) entry which is preliminary data.</text>
</comment>
<feature type="domain" description="GST N-terminal" evidence="1">
    <location>
        <begin position="33"/>
        <end position="67"/>
    </location>
</feature>
<protein>
    <recommendedName>
        <fullName evidence="1">GST N-terminal domain-containing protein</fullName>
    </recommendedName>
</protein>
<dbReference type="InterPro" id="IPR004045">
    <property type="entry name" value="Glutathione_S-Trfase_N"/>
</dbReference>
<dbReference type="InterPro" id="IPR036249">
    <property type="entry name" value="Thioredoxin-like_sf"/>
</dbReference>
<organism evidence="2 3">
    <name type="scientific">Roridomyces roridus</name>
    <dbReference type="NCBI Taxonomy" id="1738132"/>
    <lineage>
        <taxon>Eukaryota</taxon>
        <taxon>Fungi</taxon>
        <taxon>Dikarya</taxon>
        <taxon>Basidiomycota</taxon>
        <taxon>Agaricomycotina</taxon>
        <taxon>Agaricomycetes</taxon>
        <taxon>Agaricomycetidae</taxon>
        <taxon>Agaricales</taxon>
        <taxon>Marasmiineae</taxon>
        <taxon>Mycenaceae</taxon>
        <taxon>Roridomyces</taxon>
    </lineage>
</organism>
<dbReference type="CDD" id="cd00570">
    <property type="entry name" value="GST_N_family"/>
    <property type="match status" value="1"/>
</dbReference>
<dbReference type="Proteomes" id="UP001221142">
    <property type="component" value="Unassembled WGS sequence"/>
</dbReference>
<keyword evidence="3" id="KW-1185">Reference proteome</keyword>
<gene>
    <name evidence="2" type="ORF">FB45DRAFT_1038066</name>
</gene>
<name>A0AAD7B4M3_9AGAR</name>
<dbReference type="SUPFAM" id="SSF52833">
    <property type="entry name" value="Thioredoxin-like"/>
    <property type="match status" value="1"/>
</dbReference>